<dbReference type="EMBL" id="MU853769">
    <property type="protein sequence ID" value="KAK3943010.1"/>
    <property type="molecule type" value="Genomic_DNA"/>
</dbReference>
<dbReference type="InterPro" id="IPR004045">
    <property type="entry name" value="Glutathione_S-Trfase_N"/>
</dbReference>
<dbReference type="PANTHER" id="PTHR44051">
    <property type="entry name" value="GLUTATHIONE S-TRANSFERASE-RELATED"/>
    <property type="match status" value="1"/>
</dbReference>
<evidence type="ECO:0000313" key="4">
    <source>
        <dbReference type="EMBL" id="KAK3943010.1"/>
    </source>
</evidence>
<keyword evidence="5" id="KW-1185">Reference proteome</keyword>
<sequence length="264" mass="29895">MAEEDVKVTLHWLNGSRAQGTLWLLEELQIPYELDRYHRLPNKLAPPELEKLHPLGKAPVVSVKAPGASEPMVLAESPFIAQYLSEHFTSHKKLLPDRWKPGQEGKVGGETEEWMRCQYLLYYVEGSFMMRLVLNLVLSALKGPNIPFFIRPLTRAISNQMIGLLVFPDMKKSFTMLEKFLETAPSGGPYICGPNLTAADIMLGYPLIAGKDGAWEELGKWEKGSWKETFPKLHAYSERLSQEPGWLKSVEKIKEIEGSFAIRP</sequence>
<evidence type="ECO:0000259" key="3">
    <source>
        <dbReference type="PROSITE" id="PS50405"/>
    </source>
</evidence>
<dbReference type="Gene3D" id="1.20.1050.10">
    <property type="match status" value="1"/>
</dbReference>
<feature type="domain" description="GST N-terminal" evidence="2">
    <location>
        <begin position="5"/>
        <end position="92"/>
    </location>
</feature>
<proteinExistence type="inferred from homology"/>
<dbReference type="Proteomes" id="UP001303473">
    <property type="component" value="Unassembled WGS sequence"/>
</dbReference>
<dbReference type="SFLD" id="SFLDS00019">
    <property type="entry name" value="Glutathione_Transferase_(cytos"/>
    <property type="match status" value="1"/>
</dbReference>
<organism evidence="4 5">
    <name type="scientific">Diplogelasinospora grovesii</name>
    <dbReference type="NCBI Taxonomy" id="303347"/>
    <lineage>
        <taxon>Eukaryota</taxon>
        <taxon>Fungi</taxon>
        <taxon>Dikarya</taxon>
        <taxon>Ascomycota</taxon>
        <taxon>Pezizomycotina</taxon>
        <taxon>Sordariomycetes</taxon>
        <taxon>Sordariomycetidae</taxon>
        <taxon>Sordariales</taxon>
        <taxon>Diplogelasinosporaceae</taxon>
        <taxon>Diplogelasinospora</taxon>
    </lineage>
</organism>
<feature type="domain" description="GST C-terminal" evidence="3">
    <location>
        <begin position="110"/>
        <end position="260"/>
    </location>
</feature>
<dbReference type="Gene3D" id="3.40.30.10">
    <property type="entry name" value="Glutaredoxin"/>
    <property type="match status" value="1"/>
</dbReference>
<protein>
    <recommendedName>
        <fullName evidence="6">Glutathione S-transferase</fullName>
    </recommendedName>
</protein>
<reference evidence="5" key="1">
    <citation type="journal article" date="2023" name="Mol. Phylogenet. Evol.">
        <title>Genome-scale phylogeny and comparative genomics of the fungal order Sordariales.</title>
        <authorList>
            <person name="Hensen N."/>
            <person name="Bonometti L."/>
            <person name="Westerberg I."/>
            <person name="Brannstrom I.O."/>
            <person name="Guillou S."/>
            <person name="Cros-Aarteil S."/>
            <person name="Calhoun S."/>
            <person name="Haridas S."/>
            <person name="Kuo A."/>
            <person name="Mondo S."/>
            <person name="Pangilinan J."/>
            <person name="Riley R."/>
            <person name="LaButti K."/>
            <person name="Andreopoulos B."/>
            <person name="Lipzen A."/>
            <person name="Chen C."/>
            <person name="Yan M."/>
            <person name="Daum C."/>
            <person name="Ng V."/>
            <person name="Clum A."/>
            <person name="Steindorff A."/>
            <person name="Ohm R.A."/>
            <person name="Martin F."/>
            <person name="Silar P."/>
            <person name="Natvig D.O."/>
            <person name="Lalanne C."/>
            <person name="Gautier V."/>
            <person name="Ament-Velasquez S.L."/>
            <person name="Kruys A."/>
            <person name="Hutchinson M.I."/>
            <person name="Powell A.J."/>
            <person name="Barry K."/>
            <person name="Miller A.N."/>
            <person name="Grigoriev I.V."/>
            <person name="Debuchy R."/>
            <person name="Gladieux P."/>
            <person name="Hiltunen Thoren M."/>
            <person name="Johannesson H."/>
        </authorList>
    </citation>
    <scope>NUCLEOTIDE SEQUENCE [LARGE SCALE GENOMIC DNA]</scope>
    <source>
        <strain evidence="5">CBS 340.73</strain>
    </source>
</reference>
<dbReference type="PROSITE" id="PS50404">
    <property type="entry name" value="GST_NTER"/>
    <property type="match status" value="1"/>
</dbReference>
<dbReference type="SUPFAM" id="SSF47616">
    <property type="entry name" value="GST C-terminal domain-like"/>
    <property type="match status" value="1"/>
</dbReference>
<dbReference type="Pfam" id="PF13409">
    <property type="entry name" value="GST_N_2"/>
    <property type="match status" value="1"/>
</dbReference>
<comment type="similarity">
    <text evidence="1">Belongs to the GST superfamily.</text>
</comment>
<dbReference type="InterPro" id="IPR036249">
    <property type="entry name" value="Thioredoxin-like_sf"/>
</dbReference>
<dbReference type="InterPro" id="IPR040079">
    <property type="entry name" value="Glutathione_S-Trfase"/>
</dbReference>
<evidence type="ECO:0000259" key="2">
    <source>
        <dbReference type="PROSITE" id="PS50404"/>
    </source>
</evidence>
<evidence type="ECO:0008006" key="6">
    <source>
        <dbReference type="Google" id="ProtNLM"/>
    </source>
</evidence>
<dbReference type="SUPFAM" id="SSF52833">
    <property type="entry name" value="Thioredoxin-like"/>
    <property type="match status" value="1"/>
</dbReference>
<dbReference type="PANTHER" id="PTHR44051:SF9">
    <property type="entry name" value="GLUTATHIONE S-TRANSFERASE 1"/>
    <property type="match status" value="1"/>
</dbReference>
<comment type="caution">
    <text evidence="4">The sequence shown here is derived from an EMBL/GenBank/DDBJ whole genome shotgun (WGS) entry which is preliminary data.</text>
</comment>
<accession>A0AAN6S781</accession>
<name>A0AAN6S781_9PEZI</name>
<evidence type="ECO:0000256" key="1">
    <source>
        <dbReference type="ARBA" id="ARBA00007409"/>
    </source>
</evidence>
<dbReference type="PROSITE" id="PS50405">
    <property type="entry name" value="GST_CTER"/>
    <property type="match status" value="1"/>
</dbReference>
<dbReference type="Pfam" id="PF13410">
    <property type="entry name" value="GST_C_2"/>
    <property type="match status" value="1"/>
</dbReference>
<dbReference type="InterPro" id="IPR036282">
    <property type="entry name" value="Glutathione-S-Trfase_C_sf"/>
</dbReference>
<evidence type="ECO:0000313" key="5">
    <source>
        <dbReference type="Proteomes" id="UP001303473"/>
    </source>
</evidence>
<dbReference type="InterPro" id="IPR010987">
    <property type="entry name" value="Glutathione-S-Trfase_C-like"/>
</dbReference>
<gene>
    <name evidence="4" type="ORF">QBC46DRAFT_378711</name>
</gene>
<dbReference type="CDD" id="cd03046">
    <property type="entry name" value="GST_N_GTT1_like"/>
    <property type="match status" value="1"/>
</dbReference>
<dbReference type="AlphaFoldDB" id="A0AAN6S781"/>